<dbReference type="SMART" id="SM00487">
    <property type="entry name" value="DEXDc"/>
    <property type="match status" value="1"/>
</dbReference>
<dbReference type="GO" id="GO:0004386">
    <property type="term" value="F:helicase activity"/>
    <property type="evidence" value="ECO:0007669"/>
    <property type="project" value="UniProtKB-KW"/>
</dbReference>
<dbReference type="PANTHER" id="PTHR45626:SF11">
    <property type="entry name" value="FAMILY HELICASE, PUTATIVE (AFU_ORTHOLOGUE AFUA_5G06590)-RELATED"/>
    <property type="match status" value="1"/>
</dbReference>
<reference evidence="16" key="1">
    <citation type="submission" date="2021-03" db="EMBL/GenBank/DDBJ databases">
        <authorList>
            <person name="Tagirdzhanova G."/>
        </authorList>
    </citation>
    <scope>NUCLEOTIDE SEQUENCE</scope>
</reference>
<dbReference type="InterPro" id="IPR001841">
    <property type="entry name" value="Znf_RING"/>
</dbReference>
<evidence type="ECO:0000259" key="14">
    <source>
        <dbReference type="PROSITE" id="PS51192"/>
    </source>
</evidence>
<dbReference type="PROSITE" id="PS51194">
    <property type="entry name" value="HELICASE_CTER"/>
    <property type="match status" value="1"/>
</dbReference>
<evidence type="ECO:0000256" key="3">
    <source>
        <dbReference type="ARBA" id="ARBA00022723"/>
    </source>
</evidence>
<gene>
    <name evidence="16" type="ORF">IMSHALPRED_008385</name>
</gene>
<dbReference type="PROSITE" id="PS50089">
    <property type="entry name" value="ZF_RING_2"/>
    <property type="match status" value="1"/>
</dbReference>
<feature type="domain" description="Helicase C-terminal" evidence="15">
    <location>
        <begin position="771"/>
        <end position="931"/>
    </location>
</feature>
<dbReference type="GO" id="GO:0008094">
    <property type="term" value="F:ATP-dependent activity, acting on DNA"/>
    <property type="evidence" value="ECO:0007669"/>
    <property type="project" value="TreeGrafter"/>
</dbReference>
<comment type="similarity">
    <text evidence="2">Belongs to the SNF2/RAD54 helicase family.</text>
</comment>
<dbReference type="GO" id="GO:0005634">
    <property type="term" value="C:nucleus"/>
    <property type="evidence" value="ECO:0007669"/>
    <property type="project" value="UniProtKB-SubCell"/>
</dbReference>
<dbReference type="InterPro" id="IPR027417">
    <property type="entry name" value="P-loop_NTPase"/>
</dbReference>
<feature type="region of interest" description="Disordered" evidence="12">
    <location>
        <begin position="1"/>
        <end position="64"/>
    </location>
</feature>
<dbReference type="InterPro" id="IPR014001">
    <property type="entry name" value="Helicase_ATP-bd"/>
</dbReference>
<keyword evidence="4" id="KW-0547">Nucleotide-binding</keyword>
<dbReference type="SMART" id="SM00184">
    <property type="entry name" value="RING"/>
    <property type="match status" value="1"/>
</dbReference>
<dbReference type="GO" id="GO:0006281">
    <property type="term" value="P:DNA repair"/>
    <property type="evidence" value="ECO:0007669"/>
    <property type="project" value="TreeGrafter"/>
</dbReference>
<protein>
    <submittedName>
        <fullName evidence="16">Uncharacterized protein</fullName>
    </submittedName>
</protein>
<keyword evidence="3" id="KW-0479">Metal-binding</keyword>
<evidence type="ECO:0000256" key="2">
    <source>
        <dbReference type="ARBA" id="ARBA00007025"/>
    </source>
</evidence>
<dbReference type="GO" id="GO:0003676">
    <property type="term" value="F:nucleic acid binding"/>
    <property type="evidence" value="ECO:0007669"/>
    <property type="project" value="InterPro"/>
</dbReference>
<evidence type="ECO:0000256" key="5">
    <source>
        <dbReference type="ARBA" id="ARBA00022771"/>
    </source>
</evidence>
<keyword evidence="5 11" id="KW-0863">Zinc-finger</keyword>
<dbReference type="PANTHER" id="PTHR45626">
    <property type="entry name" value="TRANSCRIPTION TERMINATION FACTOR 2-RELATED"/>
    <property type="match status" value="1"/>
</dbReference>
<dbReference type="AlphaFoldDB" id="A0A8H3EQE4"/>
<dbReference type="SUPFAM" id="SSF52540">
    <property type="entry name" value="P-loop containing nucleoside triphosphate hydrolases"/>
    <property type="match status" value="2"/>
</dbReference>
<keyword evidence="7" id="KW-0347">Helicase</keyword>
<dbReference type="InterPro" id="IPR050628">
    <property type="entry name" value="SNF2_RAD54_helicase_TF"/>
</dbReference>
<dbReference type="InterPro" id="IPR001650">
    <property type="entry name" value="Helicase_C-like"/>
</dbReference>
<dbReference type="Pfam" id="PF13923">
    <property type="entry name" value="zf-C3HC4_2"/>
    <property type="match status" value="1"/>
</dbReference>
<dbReference type="CDD" id="cd18008">
    <property type="entry name" value="DEXDc_SHPRH-like"/>
    <property type="match status" value="1"/>
</dbReference>
<keyword evidence="17" id="KW-1185">Reference proteome</keyword>
<evidence type="ECO:0000256" key="11">
    <source>
        <dbReference type="PROSITE-ProRule" id="PRU00175"/>
    </source>
</evidence>
<dbReference type="Pfam" id="PF00176">
    <property type="entry name" value="SNF2-rel_dom"/>
    <property type="match status" value="1"/>
</dbReference>
<name>A0A8H3EQE4_9LECA</name>
<evidence type="ECO:0000256" key="4">
    <source>
        <dbReference type="ARBA" id="ARBA00022741"/>
    </source>
</evidence>
<proteinExistence type="inferred from homology"/>
<feature type="domain" description="RING-type" evidence="13">
    <location>
        <begin position="700"/>
        <end position="738"/>
    </location>
</feature>
<keyword evidence="10" id="KW-0539">Nucleus</keyword>
<dbReference type="CDD" id="cd18793">
    <property type="entry name" value="SF2_C_SNF"/>
    <property type="match status" value="1"/>
</dbReference>
<dbReference type="GO" id="GO:0008270">
    <property type="term" value="F:zinc ion binding"/>
    <property type="evidence" value="ECO:0007669"/>
    <property type="project" value="UniProtKB-KW"/>
</dbReference>
<dbReference type="Proteomes" id="UP000664534">
    <property type="component" value="Unassembled WGS sequence"/>
</dbReference>
<dbReference type="Gene3D" id="3.30.70.2330">
    <property type="match status" value="1"/>
</dbReference>
<dbReference type="Gene3D" id="3.40.50.300">
    <property type="entry name" value="P-loop containing nucleotide triphosphate hydrolases"/>
    <property type="match status" value="1"/>
</dbReference>
<dbReference type="InterPro" id="IPR013083">
    <property type="entry name" value="Znf_RING/FYVE/PHD"/>
</dbReference>
<evidence type="ECO:0000256" key="7">
    <source>
        <dbReference type="ARBA" id="ARBA00022806"/>
    </source>
</evidence>
<feature type="region of interest" description="Disordered" evidence="12">
    <location>
        <begin position="224"/>
        <end position="255"/>
    </location>
</feature>
<evidence type="ECO:0000256" key="9">
    <source>
        <dbReference type="ARBA" id="ARBA00022840"/>
    </source>
</evidence>
<evidence type="ECO:0000313" key="16">
    <source>
        <dbReference type="EMBL" id="CAF9909509.1"/>
    </source>
</evidence>
<dbReference type="GO" id="GO:0016818">
    <property type="term" value="F:hydrolase activity, acting on acid anhydrides, in phosphorus-containing anhydrides"/>
    <property type="evidence" value="ECO:0007669"/>
    <property type="project" value="InterPro"/>
</dbReference>
<accession>A0A8H3EQE4</accession>
<comment type="subcellular location">
    <subcellularLocation>
        <location evidence="1">Nucleus</location>
    </subcellularLocation>
</comment>
<dbReference type="InterPro" id="IPR000330">
    <property type="entry name" value="SNF2_N"/>
</dbReference>
<keyword evidence="6" id="KW-0378">Hydrolase</keyword>
<dbReference type="OrthoDB" id="448448at2759"/>
<dbReference type="SMART" id="SM00490">
    <property type="entry name" value="HELICc"/>
    <property type="match status" value="1"/>
</dbReference>
<sequence>MASIANGKRKFDAIDLTGDDDAGSSTQARRAPPGDVTQSQRDSWMEQGDEADAEDVVVSSQDGDDSVTQSYQLYGILDTKIVGVQYYTGHATPGEHVIVRREPSNPYDSNALRVENVQRAQIGHIPRTMASKLAKYMVRSSALLSCEILKLTQDSGALLVEGSLSGHVGSYDCPIALKLFGTSEPVERANLRSQMKADRLPSTVIDQKEKEAKKRKAEELKKIAAAKKGKGKGGKAGGGGQQWGHSSQNDYAGTLAQGDGNLNQSIEDFIEGSERFNPREVGNVVEKFGAGEDALAAMPMAECPKKLATQLLPYQRQALAWLLEKENPHLPLAGSDDAVQLWKCSRNGQIYTNVATSFSLKNQKPTLASGGILSDDMGLGKTLEMIALCVTDSNVSSKSKTTLIIAPVGVMSNWSRQIAHHVKPEYALRVLVYHGNNKKPMKAEDFGEYDVVITSYGTLATEYFPRGKKDPPSVPRPQGLFSMDWRRVILDEGHIIRNPQTKSALAASNLMAQSRFVLTGTPIINSLKDLFSLVRFIGLTGGLERLEIFNSVLIRPLNQGDANASLLLQALMATICLRRKKEMKFVDLKLPELSEFVHRIDFLDHEKEKYEALQVEAKGLLHTVQRQQNNSKGKGQDNYRHLLEILLRLRQVCNHWKLCGERVNSVLSILESQKVVDLTPENKKALQDMLQVSIESQEDCPICLEGLHNPVITACAHVFGSDCIERVIETQHRCPMCRAEPLELDSLVRPAVDLGETSDQPEIDIDTSSSKVEALLSILKASSKKPGTKTVIFSQWTSFLNIIQAQLDANGYKYARIDGTMRANQRDASLTALETDPECTIMLASLAVCSVGLNLVAANQVILADSWWAPAIEDQAVDRVHRLGQKKETTVWRLVMNDSIEDQVLNIQAEKRKLMMTAFQEKTGKRMKEGSTARMGDIERLLR</sequence>
<dbReference type="SUPFAM" id="SSF57850">
    <property type="entry name" value="RING/U-box"/>
    <property type="match status" value="1"/>
</dbReference>
<dbReference type="InterPro" id="IPR038718">
    <property type="entry name" value="SNF2-like_sf"/>
</dbReference>
<dbReference type="InterPro" id="IPR049730">
    <property type="entry name" value="SNF2/RAD54-like_C"/>
</dbReference>
<dbReference type="Gene3D" id="3.30.40.10">
    <property type="entry name" value="Zinc/RING finger domain, C3HC4 (zinc finger)"/>
    <property type="match status" value="1"/>
</dbReference>
<dbReference type="Pfam" id="PF00271">
    <property type="entry name" value="Helicase_C"/>
    <property type="match status" value="1"/>
</dbReference>
<evidence type="ECO:0000259" key="13">
    <source>
        <dbReference type="PROSITE" id="PS50089"/>
    </source>
</evidence>
<keyword evidence="9" id="KW-0067">ATP-binding</keyword>
<evidence type="ECO:0000256" key="12">
    <source>
        <dbReference type="SAM" id="MobiDB-lite"/>
    </source>
</evidence>
<comment type="caution">
    <text evidence="16">The sequence shown here is derived from an EMBL/GenBank/DDBJ whole genome shotgun (WGS) entry which is preliminary data.</text>
</comment>
<evidence type="ECO:0000259" key="15">
    <source>
        <dbReference type="PROSITE" id="PS51194"/>
    </source>
</evidence>
<evidence type="ECO:0000256" key="10">
    <source>
        <dbReference type="ARBA" id="ARBA00023242"/>
    </source>
</evidence>
<dbReference type="SMART" id="SM00910">
    <property type="entry name" value="HIRAN"/>
    <property type="match status" value="1"/>
</dbReference>
<dbReference type="PROSITE" id="PS51192">
    <property type="entry name" value="HELICASE_ATP_BIND_1"/>
    <property type="match status" value="1"/>
</dbReference>
<evidence type="ECO:0000256" key="6">
    <source>
        <dbReference type="ARBA" id="ARBA00022801"/>
    </source>
</evidence>
<feature type="compositionally biased region" description="Basic residues" evidence="12">
    <location>
        <begin position="224"/>
        <end position="233"/>
    </location>
</feature>
<feature type="domain" description="Helicase ATP-binding" evidence="14">
    <location>
        <begin position="362"/>
        <end position="540"/>
    </location>
</feature>
<dbReference type="EMBL" id="CAJPDT010000006">
    <property type="protein sequence ID" value="CAF9909509.1"/>
    <property type="molecule type" value="Genomic_DNA"/>
</dbReference>
<dbReference type="Gene3D" id="3.40.50.10810">
    <property type="entry name" value="Tandem AAA-ATPase domain"/>
    <property type="match status" value="1"/>
</dbReference>
<evidence type="ECO:0000313" key="17">
    <source>
        <dbReference type="Proteomes" id="UP000664534"/>
    </source>
</evidence>
<evidence type="ECO:0000256" key="8">
    <source>
        <dbReference type="ARBA" id="ARBA00022833"/>
    </source>
</evidence>
<dbReference type="GO" id="GO:0005524">
    <property type="term" value="F:ATP binding"/>
    <property type="evidence" value="ECO:0007669"/>
    <property type="project" value="UniProtKB-KW"/>
</dbReference>
<organism evidence="16 17">
    <name type="scientific">Imshaugia aleurites</name>
    <dbReference type="NCBI Taxonomy" id="172621"/>
    <lineage>
        <taxon>Eukaryota</taxon>
        <taxon>Fungi</taxon>
        <taxon>Dikarya</taxon>
        <taxon>Ascomycota</taxon>
        <taxon>Pezizomycotina</taxon>
        <taxon>Lecanoromycetes</taxon>
        <taxon>OSLEUM clade</taxon>
        <taxon>Lecanoromycetidae</taxon>
        <taxon>Lecanorales</taxon>
        <taxon>Lecanorineae</taxon>
        <taxon>Parmeliaceae</taxon>
        <taxon>Imshaugia</taxon>
    </lineage>
</organism>
<keyword evidence="8" id="KW-0862">Zinc</keyword>
<dbReference type="Pfam" id="PF08797">
    <property type="entry name" value="HIRAN"/>
    <property type="match status" value="1"/>
</dbReference>
<evidence type="ECO:0000256" key="1">
    <source>
        <dbReference type="ARBA" id="ARBA00004123"/>
    </source>
</evidence>
<dbReference type="InterPro" id="IPR014905">
    <property type="entry name" value="HIRAN"/>
</dbReference>